<name>A0A139HIZ9_9PEZI</name>
<organism evidence="2 3">
    <name type="scientific">Pseudocercospora eumusae</name>
    <dbReference type="NCBI Taxonomy" id="321146"/>
    <lineage>
        <taxon>Eukaryota</taxon>
        <taxon>Fungi</taxon>
        <taxon>Dikarya</taxon>
        <taxon>Ascomycota</taxon>
        <taxon>Pezizomycotina</taxon>
        <taxon>Dothideomycetes</taxon>
        <taxon>Dothideomycetidae</taxon>
        <taxon>Mycosphaerellales</taxon>
        <taxon>Mycosphaerellaceae</taxon>
        <taxon>Pseudocercospora</taxon>
    </lineage>
</organism>
<gene>
    <name evidence="2" type="ORF">AC578_217</name>
</gene>
<feature type="compositionally biased region" description="Polar residues" evidence="1">
    <location>
        <begin position="73"/>
        <end position="83"/>
    </location>
</feature>
<accession>A0A139HIZ9</accession>
<reference evidence="2 3" key="1">
    <citation type="submission" date="2015-07" db="EMBL/GenBank/DDBJ databases">
        <title>Comparative genomics of the Sigatoka disease complex on banana suggests a link between parallel evolutionary changes in Pseudocercospora fijiensis and Pseudocercospora eumusae and increased virulence on the banana host.</title>
        <authorList>
            <person name="Chang T.-C."/>
            <person name="Salvucci A."/>
            <person name="Crous P.W."/>
            <person name="Stergiopoulos I."/>
        </authorList>
    </citation>
    <scope>NUCLEOTIDE SEQUENCE [LARGE SCALE GENOMIC DNA]</scope>
    <source>
        <strain evidence="2 3">CBS 114824</strain>
    </source>
</reference>
<dbReference type="AlphaFoldDB" id="A0A139HIZ9"/>
<proteinExistence type="predicted"/>
<feature type="region of interest" description="Disordered" evidence="1">
    <location>
        <begin position="41"/>
        <end position="116"/>
    </location>
</feature>
<dbReference type="EMBL" id="LFZN01000043">
    <property type="protein sequence ID" value="KXT02372.1"/>
    <property type="molecule type" value="Genomic_DNA"/>
</dbReference>
<comment type="caution">
    <text evidence="2">The sequence shown here is derived from an EMBL/GenBank/DDBJ whole genome shotgun (WGS) entry which is preliminary data.</text>
</comment>
<sequence>MKLKFIAKSKSAAAGAALLAPLYRNRYSERVAALCYARGWKRQPPSETQPEHPESTQQSFHDDPNKASEIRSNEGTVSVAQSPSPEPSIRLSSYTATPIGLEQTPESPEVPSSPGKLHYDFQMYKTQFEDAQDLLLEPSGLF</sequence>
<evidence type="ECO:0000256" key="1">
    <source>
        <dbReference type="SAM" id="MobiDB-lite"/>
    </source>
</evidence>
<dbReference type="OrthoDB" id="10539840at2759"/>
<feature type="compositionally biased region" description="Basic and acidic residues" evidence="1">
    <location>
        <begin position="49"/>
        <end position="72"/>
    </location>
</feature>
<dbReference type="Proteomes" id="UP000070133">
    <property type="component" value="Unassembled WGS sequence"/>
</dbReference>
<protein>
    <submittedName>
        <fullName evidence="2">Uncharacterized protein</fullName>
    </submittedName>
</protein>
<evidence type="ECO:0000313" key="3">
    <source>
        <dbReference type="Proteomes" id="UP000070133"/>
    </source>
</evidence>
<keyword evidence="3" id="KW-1185">Reference proteome</keyword>
<evidence type="ECO:0000313" key="2">
    <source>
        <dbReference type="EMBL" id="KXT02372.1"/>
    </source>
</evidence>